<dbReference type="Proteomes" id="UP000295696">
    <property type="component" value="Unassembled WGS sequence"/>
</dbReference>
<dbReference type="EMBL" id="SLZU01000026">
    <property type="protein sequence ID" value="TCS57599.1"/>
    <property type="molecule type" value="Genomic_DNA"/>
</dbReference>
<reference evidence="1 2" key="1">
    <citation type="submission" date="2019-03" db="EMBL/GenBank/DDBJ databases">
        <title>Genomic Encyclopedia of Type Strains, Phase IV (KMG-IV): sequencing the most valuable type-strain genomes for metagenomic binning, comparative biology and taxonomic classification.</title>
        <authorList>
            <person name="Goeker M."/>
        </authorList>
    </citation>
    <scope>NUCLEOTIDE SEQUENCE [LARGE SCALE GENOMIC DNA]</scope>
    <source>
        <strain evidence="1 2">DSM 104836</strain>
    </source>
</reference>
<dbReference type="Gene3D" id="3.50.50.60">
    <property type="entry name" value="FAD/NAD(P)-binding domain"/>
    <property type="match status" value="1"/>
</dbReference>
<sequence length="91" mass="10206">MDSIAFVYVPADCAEGEICRLHIALHGCKQRRQVIGEDYARLTGYNRWAEANQIVVLYRRRQNTPGYRQAITSAGMGCQAALDAERYLAGL</sequence>
<accession>A0A4R3J174</accession>
<dbReference type="InterPro" id="IPR036188">
    <property type="entry name" value="FAD/NAD-bd_sf"/>
</dbReference>
<dbReference type="SUPFAM" id="SSF53474">
    <property type="entry name" value="alpha/beta-Hydrolases"/>
    <property type="match status" value="1"/>
</dbReference>
<gene>
    <name evidence="1" type="ORF">EDD52_1267</name>
</gene>
<organism evidence="1 2">
    <name type="scientific">Primorskyibacter sedentarius</name>
    <dbReference type="NCBI Taxonomy" id="745311"/>
    <lineage>
        <taxon>Bacteria</taxon>
        <taxon>Pseudomonadati</taxon>
        <taxon>Pseudomonadota</taxon>
        <taxon>Alphaproteobacteria</taxon>
        <taxon>Rhodobacterales</taxon>
        <taxon>Roseobacteraceae</taxon>
        <taxon>Primorskyibacter</taxon>
    </lineage>
</organism>
<proteinExistence type="predicted"/>
<protein>
    <submittedName>
        <fullName evidence="1">Uncharacterized protein</fullName>
    </submittedName>
</protein>
<dbReference type="AlphaFoldDB" id="A0A4R3J174"/>
<comment type="caution">
    <text evidence="1">The sequence shown here is derived from an EMBL/GenBank/DDBJ whole genome shotgun (WGS) entry which is preliminary data.</text>
</comment>
<dbReference type="OrthoDB" id="9767239at2"/>
<dbReference type="InterPro" id="IPR029058">
    <property type="entry name" value="AB_hydrolase_fold"/>
</dbReference>
<name>A0A4R3J174_9RHOB</name>
<evidence type="ECO:0000313" key="1">
    <source>
        <dbReference type="EMBL" id="TCS57599.1"/>
    </source>
</evidence>
<evidence type="ECO:0000313" key="2">
    <source>
        <dbReference type="Proteomes" id="UP000295696"/>
    </source>
</evidence>
<keyword evidence="2" id="KW-1185">Reference proteome</keyword>